<dbReference type="InterPro" id="IPR002181">
    <property type="entry name" value="Fibrinogen_a/b/g_C_dom"/>
</dbReference>
<accession>A0AAV6G4D3</accession>
<comment type="caution">
    <text evidence="3">The sequence shown here is derived from an EMBL/GenBank/DDBJ whole genome shotgun (WGS) entry which is preliminary data.</text>
</comment>
<dbReference type="InterPro" id="IPR014716">
    <property type="entry name" value="Fibrinogen_a/b/g_C_1"/>
</dbReference>
<dbReference type="EMBL" id="JADWDJ010000017">
    <property type="protein sequence ID" value="KAG5267476.1"/>
    <property type="molecule type" value="Genomic_DNA"/>
</dbReference>
<feature type="signal peptide" evidence="1">
    <location>
        <begin position="1"/>
        <end position="22"/>
    </location>
</feature>
<evidence type="ECO:0000259" key="2">
    <source>
        <dbReference type="PROSITE" id="PS51406"/>
    </source>
</evidence>
<feature type="domain" description="Fibrinogen C-terminal" evidence="2">
    <location>
        <begin position="18"/>
        <end position="67"/>
    </location>
</feature>
<dbReference type="SUPFAM" id="SSF56496">
    <property type="entry name" value="Fibrinogen C-terminal domain-like"/>
    <property type="match status" value="1"/>
</dbReference>
<dbReference type="Proteomes" id="UP000823561">
    <property type="component" value="Chromosome 17"/>
</dbReference>
<dbReference type="Pfam" id="PF00147">
    <property type="entry name" value="Fibrinogen_C"/>
    <property type="match status" value="1"/>
</dbReference>
<dbReference type="InterPro" id="IPR036056">
    <property type="entry name" value="Fibrinogen-like_C"/>
</dbReference>
<proteinExistence type="predicted"/>
<dbReference type="AlphaFoldDB" id="A0AAV6G4D3"/>
<keyword evidence="1" id="KW-0732">Signal</keyword>
<name>A0AAV6G4D3_9TELE</name>
<feature type="chain" id="PRO_5043933039" description="Fibrinogen C-terminal domain-containing protein" evidence="1">
    <location>
        <begin position="23"/>
        <end position="96"/>
    </location>
</feature>
<reference evidence="3 4" key="1">
    <citation type="submission" date="2020-10" db="EMBL/GenBank/DDBJ databases">
        <title>Chromosome-scale genome assembly of the Allis shad, Alosa alosa.</title>
        <authorList>
            <person name="Margot Z."/>
            <person name="Christophe K."/>
            <person name="Cabau C."/>
            <person name="Louis A."/>
            <person name="Berthelot C."/>
            <person name="Parey E."/>
            <person name="Roest Crollius H."/>
            <person name="Montfort J."/>
            <person name="Robinson-Rechavi M."/>
            <person name="Bucao C."/>
            <person name="Bouchez O."/>
            <person name="Gislard M."/>
            <person name="Lluch J."/>
            <person name="Milhes M."/>
            <person name="Lampietro C."/>
            <person name="Lopez Roques C."/>
            <person name="Donnadieu C."/>
            <person name="Braasch I."/>
            <person name="Desvignes T."/>
            <person name="Postlethwait J."/>
            <person name="Bobe J."/>
            <person name="Guiguen Y."/>
        </authorList>
    </citation>
    <scope>NUCLEOTIDE SEQUENCE [LARGE SCALE GENOMIC DNA]</scope>
    <source>
        <strain evidence="3">M-15738</strain>
        <tissue evidence="3">Blood</tissue>
    </source>
</reference>
<evidence type="ECO:0000313" key="4">
    <source>
        <dbReference type="Proteomes" id="UP000823561"/>
    </source>
</evidence>
<evidence type="ECO:0000313" key="3">
    <source>
        <dbReference type="EMBL" id="KAG5267476.1"/>
    </source>
</evidence>
<protein>
    <recommendedName>
        <fullName evidence="2">Fibrinogen C-terminal domain-containing protein</fullName>
    </recommendedName>
</protein>
<gene>
    <name evidence="3" type="ORF">AALO_G00222190</name>
</gene>
<dbReference type="NCBIfam" id="NF040941">
    <property type="entry name" value="GGGWT_bact"/>
    <property type="match status" value="1"/>
</dbReference>
<dbReference type="Gene3D" id="3.90.215.10">
    <property type="entry name" value="Gamma Fibrinogen, chain A, domain 1"/>
    <property type="match status" value="1"/>
</dbReference>
<keyword evidence="4" id="KW-1185">Reference proteome</keyword>
<organism evidence="3 4">
    <name type="scientific">Alosa alosa</name>
    <name type="common">allis shad</name>
    <dbReference type="NCBI Taxonomy" id="278164"/>
    <lineage>
        <taxon>Eukaryota</taxon>
        <taxon>Metazoa</taxon>
        <taxon>Chordata</taxon>
        <taxon>Craniata</taxon>
        <taxon>Vertebrata</taxon>
        <taxon>Euteleostomi</taxon>
        <taxon>Actinopterygii</taxon>
        <taxon>Neopterygii</taxon>
        <taxon>Teleostei</taxon>
        <taxon>Clupei</taxon>
        <taxon>Clupeiformes</taxon>
        <taxon>Clupeoidei</taxon>
        <taxon>Clupeidae</taxon>
        <taxon>Alosa</taxon>
    </lineage>
</organism>
<dbReference type="PROSITE" id="PS51406">
    <property type="entry name" value="FIBRINOGEN_C_2"/>
    <property type="match status" value="1"/>
</dbReference>
<evidence type="ECO:0000256" key="1">
    <source>
        <dbReference type="SAM" id="SignalP"/>
    </source>
</evidence>
<sequence length="96" mass="10458">MMKVSLSLLTVLVVIASRSVHSNLVDCADICNDGPQASGVYTIYPAGPNSAQYVYCDMDTEGGKWMVRKANEAWPYTAGMKHHFGSCSLTKNGFYS</sequence>